<reference evidence="1" key="2">
    <citation type="submission" date="2024-06" db="UniProtKB">
        <authorList>
            <consortium name="EnsemblMetazoa"/>
        </authorList>
    </citation>
    <scope>IDENTIFICATION</scope>
</reference>
<dbReference type="EnsemblMetazoa" id="XM_020004301.1">
    <property type="protein sequence ID" value="XP_019859860.1"/>
    <property type="gene ID" value="LOC109588112"/>
</dbReference>
<dbReference type="PANTHER" id="PTHR31912:SF34">
    <property type="entry name" value="NOTOCHORD-RELATED PROTEIN"/>
    <property type="match status" value="1"/>
</dbReference>
<dbReference type="GeneID" id="109588112"/>
<organism evidence="1 2">
    <name type="scientific">Amphimedon queenslandica</name>
    <name type="common">Sponge</name>
    <dbReference type="NCBI Taxonomy" id="400682"/>
    <lineage>
        <taxon>Eukaryota</taxon>
        <taxon>Metazoa</taxon>
        <taxon>Porifera</taxon>
        <taxon>Demospongiae</taxon>
        <taxon>Heteroscleromorpha</taxon>
        <taxon>Haplosclerida</taxon>
        <taxon>Niphatidae</taxon>
        <taxon>Amphimedon</taxon>
    </lineage>
</organism>
<dbReference type="Proteomes" id="UP000007879">
    <property type="component" value="Unassembled WGS sequence"/>
</dbReference>
<reference evidence="2" key="1">
    <citation type="journal article" date="2010" name="Nature">
        <title>The Amphimedon queenslandica genome and the evolution of animal complexity.</title>
        <authorList>
            <person name="Srivastava M."/>
            <person name="Simakov O."/>
            <person name="Chapman J."/>
            <person name="Fahey B."/>
            <person name="Gauthier M.E."/>
            <person name="Mitros T."/>
            <person name="Richards G.S."/>
            <person name="Conaco C."/>
            <person name="Dacre M."/>
            <person name="Hellsten U."/>
            <person name="Larroux C."/>
            <person name="Putnam N.H."/>
            <person name="Stanke M."/>
            <person name="Adamska M."/>
            <person name="Darling A."/>
            <person name="Degnan S.M."/>
            <person name="Oakley T.H."/>
            <person name="Plachetzki D.C."/>
            <person name="Zhai Y."/>
            <person name="Adamski M."/>
            <person name="Calcino A."/>
            <person name="Cummins S.F."/>
            <person name="Goodstein D.M."/>
            <person name="Harris C."/>
            <person name="Jackson D.J."/>
            <person name="Leys S.P."/>
            <person name="Shu S."/>
            <person name="Woodcroft B.J."/>
            <person name="Vervoort M."/>
            <person name="Kosik K.S."/>
            <person name="Manning G."/>
            <person name="Degnan B.M."/>
            <person name="Rokhsar D.S."/>
        </authorList>
    </citation>
    <scope>NUCLEOTIDE SEQUENCE [LARGE SCALE GENOMIC DNA]</scope>
</reference>
<dbReference type="AlphaFoldDB" id="A0AAN0JRZ8"/>
<accession>A0AAN0JRZ8</accession>
<protein>
    <recommendedName>
        <fullName evidence="3">C2H2-type domain-containing protein</fullName>
    </recommendedName>
</protein>
<sequence>MEQLFQCPMCIFICSTPNEWLCHLRNAAHEQAFSVSCCFEDCSHNSPFATFAGLKSHVYRAHLKSDEVPQEDDSDICTRGNEDTLDYDAHTVLDESMLDADINHLLEVDSQQTKRESALFIMRLREVKRLSQSSVNDVICGCRTLFSHTMTRLHASIRQRLAETGSDADVTDIFEEIEDPFLGLDTTFLQEKYINKEFNVLEPKPKQIGRPYYINKMFGQRRRKVLQKDTMHYVSLIETLLMFLRDQLFLSKLSFEVQNTSGSYFDFSDGSFFQNHTVFKENPTNCLQIIAYYDEIELCNPLGTSVKKHKLGCIFYTLGNLHPKYRSTFKAIFLSTIVNHTIVQRHGINAVLEPFVHELNQLSTSGIEVQGQIYKGMLVAFLADNLASHAVGGFKQSMSFARRICRSCMATKEEACQIFLAENFVLRTPEQHEVMCSEVMNDSSNTQEKSKEYGINERSILNDVNGFSVIGGLCHDAMHDLLEGVLPYELRLLLQHIFDKKYFTLAQYNDRVASFDYGYTELPNKPNELSHRCFLEKLKLRYSASEMLLLARVLPFIIGDKIPDDDEHYHCFLKLLKVLQIVLSPSLKDDVISYLRVLIEEHHSMFIALYPDESFIPKLHYLIHYPKQITEQGPLIRSWTMRFYSVT</sequence>
<dbReference type="RefSeq" id="XP_019859860.1">
    <property type="nucleotide sequence ID" value="XM_020004301.1"/>
</dbReference>
<evidence type="ECO:0000313" key="1">
    <source>
        <dbReference type="EnsemblMetazoa" id="XP_019859860.1"/>
    </source>
</evidence>
<evidence type="ECO:0000313" key="2">
    <source>
        <dbReference type="Proteomes" id="UP000007879"/>
    </source>
</evidence>
<evidence type="ECO:0008006" key="3">
    <source>
        <dbReference type="Google" id="ProtNLM"/>
    </source>
</evidence>
<proteinExistence type="predicted"/>
<name>A0AAN0JRZ8_AMPQE</name>
<dbReference type="PANTHER" id="PTHR31912">
    <property type="entry name" value="IP13529P"/>
    <property type="match status" value="1"/>
</dbReference>
<keyword evidence="2" id="KW-1185">Reference proteome</keyword>
<dbReference type="KEGG" id="aqu:109588112"/>